<evidence type="ECO:0000256" key="1">
    <source>
        <dbReference type="SAM" id="MobiDB-lite"/>
    </source>
</evidence>
<evidence type="ECO:0000313" key="2">
    <source>
        <dbReference type="EMBL" id="GFD24652.1"/>
    </source>
</evidence>
<organism evidence="2">
    <name type="scientific">Tanacetum cinerariifolium</name>
    <name type="common">Dalmatian daisy</name>
    <name type="synonym">Chrysanthemum cinerariifolium</name>
    <dbReference type="NCBI Taxonomy" id="118510"/>
    <lineage>
        <taxon>Eukaryota</taxon>
        <taxon>Viridiplantae</taxon>
        <taxon>Streptophyta</taxon>
        <taxon>Embryophyta</taxon>
        <taxon>Tracheophyta</taxon>
        <taxon>Spermatophyta</taxon>
        <taxon>Magnoliopsida</taxon>
        <taxon>eudicotyledons</taxon>
        <taxon>Gunneridae</taxon>
        <taxon>Pentapetalae</taxon>
        <taxon>asterids</taxon>
        <taxon>campanulids</taxon>
        <taxon>Asterales</taxon>
        <taxon>Asteraceae</taxon>
        <taxon>Asteroideae</taxon>
        <taxon>Anthemideae</taxon>
        <taxon>Anthemidinae</taxon>
        <taxon>Tanacetum</taxon>
    </lineage>
</organism>
<dbReference type="AlphaFoldDB" id="A0A699UN85"/>
<comment type="caution">
    <text evidence="2">The sequence shown here is derived from an EMBL/GenBank/DDBJ whole genome shotgun (WGS) entry which is preliminary data.</text>
</comment>
<feature type="region of interest" description="Disordered" evidence="1">
    <location>
        <begin position="61"/>
        <end position="81"/>
    </location>
</feature>
<name>A0A699UN85_TANCI</name>
<reference evidence="2" key="1">
    <citation type="journal article" date="2019" name="Sci. Rep.">
        <title>Draft genome of Tanacetum cinerariifolium, the natural source of mosquito coil.</title>
        <authorList>
            <person name="Yamashiro T."/>
            <person name="Shiraishi A."/>
            <person name="Satake H."/>
            <person name="Nakayama K."/>
        </authorList>
    </citation>
    <scope>NUCLEOTIDE SEQUENCE</scope>
</reference>
<dbReference type="EMBL" id="BKCJ011354094">
    <property type="protein sequence ID" value="GFD24652.1"/>
    <property type="molecule type" value="Genomic_DNA"/>
</dbReference>
<gene>
    <name evidence="2" type="ORF">Tci_896621</name>
</gene>
<proteinExistence type="predicted"/>
<sequence>MSDLPGILKKIDDALHTADPKISIGATNDHLKDNLPKIISQDLATRVPNMIEDLFKSYASRYHDQDDHPDDNPEGEKNCEN</sequence>
<protein>
    <submittedName>
        <fullName evidence="2">Uncharacterized protein</fullName>
    </submittedName>
</protein>
<accession>A0A699UN85</accession>